<dbReference type="AlphaFoldDB" id="A0A1G8DJJ2"/>
<evidence type="ECO:0000256" key="1">
    <source>
        <dbReference type="SAM" id="MobiDB-lite"/>
    </source>
</evidence>
<sequence length="643" mass="68201">MLIEGELIEARAQHAVETGQPDQAFEGFNEMAQRLGLTSVLADDVDRIHTQFTSDIDRVLKESSENPDSGPSHLTNSMRAAVQNQADLFAKRDAVYEEVLNEDLTKAEREHVLASQLSFSFYATEVGSRIPETLDRTLSHATNVVEGLQAKKAEYAQLFGAGATQTAALDAQITEWSTAAEQLQKMKTDLLPDFNKAMDLNKLVQHINALNESSGSLRNQLHAFMGQGLRQMVLSGFALGAANAFTEAALTKWPGAQPIVGGLVTGLAHDFGTHFLARGVLDIVGGATRAVTPGEVTTAPNKYVSVNGVPRERSPDEINQKRAENDEMVRQLKQTQNAHKLGVASAEAQFWGMFFGAQGGRGTLFNSTGAETGGTPLDSTAADHPGGATMSSMVAGFGMGAKGGMAGMRASVTDGQNRSIPAYTMAPAPKPKENSAAATTAPSSSEEKTGWVQTKEWLQKGAKEMDYRKPGPRQTIENKAGSLASGLALGKVMGPARDAVANSQPALKIPIEGLATGGRSPLLLALFWGGAQLGSIVKADQAREKAAEAARAEAAGEEPNYQPSSFGGLKSAWKTVMQPNRDENPHRFDPNTVGRAVENTYDVLQAAGQIPHTTISGAVEWAGGKAASALKREKPSGDPSDNV</sequence>
<feature type="region of interest" description="Disordered" evidence="1">
    <location>
        <begin position="426"/>
        <end position="451"/>
    </location>
</feature>
<evidence type="ECO:0000313" key="2">
    <source>
        <dbReference type="EMBL" id="SDH57751.1"/>
    </source>
</evidence>
<proteinExistence type="predicted"/>
<reference evidence="2 3" key="1">
    <citation type="submission" date="2016-10" db="EMBL/GenBank/DDBJ databases">
        <authorList>
            <person name="de Groot N.N."/>
        </authorList>
    </citation>
    <scope>NUCLEOTIDE SEQUENCE [LARGE SCALE GENOMIC DNA]</scope>
    <source>
        <strain evidence="2 3">LMG 18387</strain>
    </source>
</reference>
<protein>
    <submittedName>
        <fullName evidence="2">Uncharacterized protein</fullName>
    </submittedName>
</protein>
<organism evidence="2 3">
    <name type="scientific">Phytopseudomonas flavescens</name>
    <dbReference type="NCBI Taxonomy" id="29435"/>
    <lineage>
        <taxon>Bacteria</taxon>
        <taxon>Pseudomonadati</taxon>
        <taxon>Pseudomonadota</taxon>
        <taxon>Gammaproteobacteria</taxon>
        <taxon>Pseudomonadales</taxon>
        <taxon>Pseudomonadaceae</taxon>
        <taxon>Phytopseudomonas</taxon>
    </lineage>
</organism>
<name>A0A1G8DJJ2_9GAMM</name>
<evidence type="ECO:0000313" key="3">
    <source>
        <dbReference type="Proteomes" id="UP000198606"/>
    </source>
</evidence>
<dbReference type="EMBL" id="FNDG01000005">
    <property type="protein sequence ID" value="SDH57751.1"/>
    <property type="molecule type" value="Genomic_DNA"/>
</dbReference>
<feature type="compositionally biased region" description="Low complexity" evidence="1">
    <location>
        <begin position="435"/>
        <end position="444"/>
    </location>
</feature>
<dbReference type="Proteomes" id="UP000198606">
    <property type="component" value="Unassembled WGS sequence"/>
</dbReference>
<gene>
    <name evidence="2" type="ORF">SAMN05216588_105283</name>
</gene>
<accession>A0A1G8DJJ2</accession>